<dbReference type="AlphaFoldDB" id="A0A3Q0ISJ8"/>
<evidence type="ECO:0000256" key="1">
    <source>
        <dbReference type="SAM" id="MobiDB-lite"/>
    </source>
</evidence>
<evidence type="ECO:0000313" key="2">
    <source>
        <dbReference type="Proteomes" id="UP000079169"/>
    </source>
</evidence>
<evidence type="ECO:0000313" key="3">
    <source>
        <dbReference type="RefSeq" id="XP_026677325.1"/>
    </source>
</evidence>
<proteinExistence type="predicted"/>
<feature type="region of interest" description="Disordered" evidence="1">
    <location>
        <begin position="33"/>
        <end position="59"/>
    </location>
</feature>
<organism evidence="2 3">
    <name type="scientific">Diaphorina citri</name>
    <name type="common">Asian citrus psyllid</name>
    <dbReference type="NCBI Taxonomy" id="121845"/>
    <lineage>
        <taxon>Eukaryota</taxon>
        <taxon>Metazoa</taxon>
        <taxon>Ecdysozoa</taxon>
        <taxon>Arthropoda</taxon>
        <taxon>Hexapoda</taxon>
        <taxon>Insecta</taxon>
        <taxon>Pterygota</taxon>
        <taxon>Neoptera</taxon>
        <taxon>Paraneoptera</taxon>
        <taxon>Hemiptera</taxon>
        <taxon>Sternorrhyncha</taxon>
        <taxon>Psylloidea</taxon>
        <taxon>Psyllidae</taxon>
        <taxon>Diaphorininae</taxon>
        <taxon>Diaphorina</taxon>
    </lineage>
</organism>
<dbReference type="Proteomes" id="UP000079169">
    <property type="component" value="Unplaced"/>
</dbReference>
<accession>A0A3Q0ISJ8</accession>
<dbReference type="RefSeq" id="XP_026677325.1">
    <property type="nucleotide sequence ID" value="XM_026821524.1"/>
</dbReference>
<name>A0A3Q0ISJ8_DIACI</name>
<dbReference type="GeneID" id="113466271"/>
<feature type="compositionally biased region" description="Basic and acidic residues" evidence="1">
    <location>
        <begin position="43"/>
        <end position="59"/>
    </location>
</feature>
<gene>
    <name evidence="3" type="primary">LOC113466271</name>
</gene>
<sequence>MYIQFPETRRVESWMDATNGYATGRLSTVLDSRLSEPPQSEGQGRHWCNDQQLEARSDR</sequence>
<protein>
    <submittedName>
        <fullName evidence="3">Uncharacterized protein LOC113466271 isoform X4</fullName>
    </submittedName>
</protein>
<keyword evidence="2" id="KW-1185">Reference proteome</keyword>
<reference evidence="3" key="1">
    <citation type="submission" date="2025-08" db="UniProtKB">
        <authorList>
            <consortium name="RefSeq"/>
        </authorList>
    </citation>
    <scope>IDENTIFICATION</scope>
</reference>